<keyword evidence="5" id="KW-0808">Transferase</keyword>
<feature type="binding site" evidence="17">
    <location>
        <begin position="92"/>
        <end position="93"/>
    </location>
    <ligand>
        <name>ATP</name>
        <dbReference type="ChEBI" id="CHEBI:30616"/>
    </ligand>
</feature>
<dbReference type="GO" id="GO:0016301">
    <property type="term" value="F:kinase activity"/>
    <property type="evidence" value="ECO:0007669"/>
    <property type="project" value="UniProtKB-KW"/>
</dbReference>
<keyword evidence="13" id="KW-0594">Phospholipid biosynthesis</keyword>
<feature type="transmembrane region" description="Helical" evidence="19">
    <location>
        <begin position="31"/>
        <end position="48"/>
    </location>
</feature>
<evidence type="ECO:0000313" key="23">
    <source>
        <dbReference type="Proteomes" id="UP001197492"/>
    </source>
</evidence>
<comment type="similarity">
    <text evidence="2">Belongs to the bacterial diacylglycerol kinase family.</text>
</comment>
<dbReference type="EMBL" id="JAHOEL010000012">
    <property type="protein sequence ID" value="MBV3392221.1"/>
    <property type="molecule type" value="Genomic_DNA"/>
</dbReference>
<feature type="transmembrane region" description="Helical" evidence="19">
    <location>
        <begin position="94"/>
        <end position="118"/>
    </location>
</feature>
<evidence type="ECO:0000256" key="8">
    <source>
        <dbReference type="ARBA" id="ARBA00022777"/>
    </source>
</evidence>
<evidence type="ECO:0000256" key="3">
    <source>
        <dbReference type="ARBA" id="ARBA00022475"/>
    </source>
</evidence>
<dbReference type="GO" id="GO:0005886">
    <property type="term" value="C:plasma membrane"/>
    <property type="evidence" value="ECO:0007669"/>
    <property type="project" value="UniProtKB-SubCell"/>
</dbReference>
<reference evidence="20 23" key="1">
    <citation type="submission" date="2021-06" db="EMBL/GenBank/DDBJ databases">
        <title>Collection of gut derived symbiotic bacterial strains cultured from healthy donors.</title>
        <authorList>
            <person name="Lin H."/>
            <person name="Littmann E."/>
            <person name="Pamer E.G."/>
        </authorList>
    </citation>
    <scope>NUCLEOTIDE SEQUENCE</scope>
    <source>
        <strain evidence="21 23">MSK.21.70</strain>
        <strain evidence="20">MSK.21.82</strain>
    </source>
</reference>
<evidence type="ECO:0000256" key="14">
    <source>
        <dbReference type="ARBA" id="ARBA00023264"/>
    </source>
</evidence>
<proteinExistence type="inferred from homology"/>
<dbReference type="GO" id="GO:0046872">
    <property type="term" value="F:metal ion binding"/>
    <property type="evidence" value="ECO:0007669"/>
    <property type="project" value="UniProtKB-KW"/>
</dbReference>
<evidence type="ECO:0000256" key="10">
    <source>
        <dbReference type="ARBA" id="ARBA00022989"/>
    </source>
</evidence>
<evidence type="ECO:0000256" key="5">
    <source>
        <dbReference type="ARBA" id="ARBA00022679"/>
    </source>
</evidence>
<keyword evidence="12 19" id="KW-0472">Membrane</keyword>
<keyword evidence="10 19" id="KW-1133">Transmembrane helix</keyword>
<evidence type="ECO:0000256" key="9">
    <source>
        <dbReference type="ARBA" id="ARBA00022840"/>
    </source>
</evidence>
<dbReference type="GO" id="GO:0008654">
    <property type="term" value="P:phospholipid biosynthetic process"/>
    <property type="evidence" value="ECO:0007669"/>
    <property type="project" value="UniProtKB-KW"/>
</dbReference>
<dbReference type="InterPro" id="IPR000829">
    <property type="entry name" value="DAGK"/>
</dbReference>
<feature type="binding site" evidence="17">
    <location>
        <position position="74"/>
    </location>
    <ligand>
        <name>ATP</name>
        <dbReference type="ChEBI" id="CHEBI:30616"/>
    </ligand>
</feature>
<keyword evidence="6 19" id="KW-0812">Transmembrane</keyword>
<keyword evidence="11" id="KW-0443">Lipid metabolism</keyword>
<dbReference type="AlphaFoldDB" id="A0AAW4MW37"/>
<evidence type="ECO:0000256" key="16">
    <source>
        <dbReference type="PIRSR" id="PIRSR600829-2"/>
    </source>
</evidence>
<evidence type="ECO:0000256" key="11">
    <source>
        <dbReference type="ARBA" id="ARBA00023098"/>
    </source>
</evidence>
<keyword evidence="23" id="KW-1185">Reference proteome</keyword>
<evidence type="ECO:0000256" key="6">
    <source>
        <dbReference type="ARBA" id="ARBA00022692"/>
    </source>
</evidence>
<evidence type="ECO:0000256" key="15">
    <source>
        <dbReference type="PIRSR" id="PIRSR600829-1"/>
    </source>
</evidence>
<name>A0AAW4MW37_9FIRM</name>
<feature type="transmembrane region" description="Helical" evidence="19">
    <location>
        <begin position="54"/>
        <end position="73"/>
    </location>
</feature>
<keyword evidence="9 17" id="KW-0067">ATP-binding</keyword>
<keyword evidence="18" id="KW-0479">Metal-binding</keyword>
<dbReference type="Gene3D" id="1.10.287.3610">
    <property type="match status" value="1"/>
</dbReference>
<sequence length="119" mass="13229">MLHTRQSLLKSFQHAFEGIIHTIKKERNIKIHLSFMCAVILCGFYFHITKIEWMICLILFALVLSLELVNTAIEAVVDLASPDIHPLAKLSKDAAAGAVLISAIISAIIGLMIFIPYII</sequence>
<dbReference type="PANTHER" id="PTHR34299:SF1">
    <property type="entry name" value="DIACYLGLYCEROL KINASE"/>
    <property type="match status" value="1"/>
</dbReference>
<evidence type="ECO:0000313" key="21">
    <source>
        <dbReference type="EMBL" id="MBV3392221.1"/>
    </source>
</evidence>
<dbReference type="CDD" id="cd14265">
    <property type="entry name" value="UDPK_IM_like"/>
    <property type="match status" value="1"/>
</dbReference>
<evidence type="ECO:0000256" key="7">
    <source>
        <dbReference type="ARBA" id="ARBA00022741"/>
    </source>
</evidence>
<dbReference type="Proteomes" id="UP001197492">
    <property type="component" value="Unassembled WGS sequence"/>
</dbReference>
<keyword evidence="3" id="KW-1003">Cell membrane</keyword>
<dbReference type="EMBL" id="JAHOEF010000011">
    <property type="protein sequence ID" value="MBV3382182.1"/>
    <property type="molecule type" value="Genomic_DNA"/>
</dbReference>
<dbReference type="RefSeq" id="WP_022425894.1">
    <property type="nucleotide sequence ID" value="NZ_CAXVKV010000018.1"/>
</dbReference>
<feature type="active site" description="Proton acceptor" evidence="15">
    <location>
        <position position="67"/>
    </location>
</feature>
<evidence type="ECO:0000313" key="20">
    <source>
        <dbReference type="EMBL" id="MBV3382182.1"/>
    </source>
</evidence>
<keyword evidence="18" id="KW-0460">Magnesium</keyword>
<keyword evidence="7 17" id="KW-0547">Nucleotide-binding</keyword>
<comment type="caution">
    <text evidence="20">The sequence shown here is derived from an EMBL/GenBank/DDBJ whole genome shotgun (WGS) entry which is preliminary data.</text>
</comment>
<evidence type="ECO:0000256" key="17">
    <source>
        <dbReference type="PIRSR" id="PIRSR600829-3"/>
    </source>
</evidence>
<evidence type="ECO:0000256" key="12">
    <source>
        <dbReference type="ARBA" id="ARBA00023136"/>
    </source>
</evidence>
<dbReference type="Pfam" id="PF01219">
    <property type="entry name" value="DAGK_prokar"/>
    <property type="match status" value="1"/>
</dbReference>
<dbReference type="InterPro" id="IPR036945">
    <property type="entry name" value="DAGK_sf"/>
</dbReference>
<organism evidence="20 22">
    <name type="scientific">Catenibacterium mitsuokai</name>
    <dbReference type="NCBI Taxonomy" id="100886"/>
    <lineage>
        <taxon>Bacteria</taxon>
        <taxon>Bacillati</taxon>
        <taxon>Bacillota</taxon>
        <taxon>Erysipelotrichia</taxon>
        <taxon>Erysipelotrichales</taxon>
        <taxon>Coprobacillaceae</taxon>
        <taxon>Catenibacterium</taxon>
    </lineage>
</organism>
<feature type="binding site" evidence="18">
    <location>
        <position position="74"/>
    </location>
    <ligand>
        <name>a divalent metal cation</name>
        <dbReference type="ChEBI" id="CHEBI:60240"/>
    </ligand>
</feature>
<comment type="subcellular location">
    <subcellularLocation>
        <location evidence="1">Cell membrane</location>
        <topology evidence="1">Multi-pass membrane protein</topology>
    </subcellularLocation>
</comment>
<dbReference type="InterPro" id="IPR033717">
    <property type="entry name" value="UDPK"/>
</dbReference>
<accession>A0AAW4MW37</accession>
<evidence type="ECO:0000256" key="19">
    <source>
        <dbReference type="SAM" id="Phobius"/>
    </source>
</evidence>
<feature type="binding site" evidence="17">
    <location>
        <position position="26"/>
    </location>
    <ligand>
        <name>ATP</name>
        <dbReference type="ChEBI" id="CHEBI:30616"/>
    </ligand>
</feature>
<dbReference type="Proteomes" id="UP001196408">
    <property type="component" value="Unassembled WGS sequence"/>
</dbReference>
<evidence type="ECO:0000256" key="4">
    <source>
        <dbReference type="ARBA" id="ARBA00022516"/>
    </source>
</evidence>
<feature type="binding site" evidence="18">
    <location>
        <position position="26"/>
    </location>
    <ligand>
        <name>a divalent metal cation</name>
        <dbReference type="ChEBI" id="CHEBI:60240"/>
    </ligand>
</feature>
<evidence type="ECO:0000256" key="13">
    <source>
        <dbReference type="ARBA" id="ARBA00023209"/>
    </source>
</evidence>
<comment type="cofactor">
    <cofactor evidence="18">
        <name>Mg(2+)</name>
        <dbReference type="ChEBI" id="CHEBI:18420"/>
    </cofactor>
    <text evidence="18">Mn(2+), Zn(2+), Cd(2+) and Co(2+) support activity to lesser extents.</text>
</comment>
<gene>
    <name evidence="20" type="ORF">KSV97_02860</name>
    <name evidence="21" type="ORF">KSW06_02935</name>
</gene>
<evidence type="ECO:0000256" key="1">
    <source>
        <dbReference type="ARBA" id="ARBA00004651"/>
    </source>
</evidence>
<dbReference type="GO" id="GO:0005524">
    <property type="term" value="F:ATP binding"/>
    <property type="evidence" value="ECO:0007669"/>
    <property type="project" value="UniProtKB-KW"/>
</dbReference>
<evidence type="ECO:0000313" key="22">
    <source>
        <dbReference type="Proteomes" id="UP001196408"/>
    </source>
</evidence>
<feature type="binding site" evidence="16">
    <location>
        <position position="67"/>
    </location>
    <ligand>
        <name>substrate</name>
    </ligand>
</feature>
<keyword evidence="14" id="KW-1208">Phospholipid metabolism</keyword>
<dbReference type="PROSITE" id="PS01069">
    <property type="entry name" value="DAGK_PROKAR"/>
    <property type="match status" value="1"/>
</dbReference>
<protein>
    <submittedName>
        <fullName evidence="20">Diacylglycerol kinase family protein</fullName>
    </submittedName>
</protein>
<dbReference type="PANTHER" id="PTHR34299">
    <property type="entry name" value="DIACYLGLYCEROL KINASE"/>
    <property type="match status" value="1"/>
</dbReference>
<evidence type="ECO:0000256" key="18">
    <source>
        <dbReference type="PIRSR" id="PIRSR600829-4"/>
    </source>
</evidence>
<keyword evidence="8 20" id="KW-0418">Kinase</keyword>
<evidence type="ECO:0000256" key="2">
    <source>
        <dbReference type="ARBA" id="ARBA00005967"/>
    </source>
</evidence>
<keyword evidence="4" id="KW-0444">Lipid biosynthesis</keyword>